<feature type="compositionally biased region" description="Basic residues" evidence="6">
    <location>
        <begin position="12"/>
        <end position="23"/>
    </location>
</feature>
<reference evidence="10" key="1">
    <citation type="journal article" date="2007" name="PLoS Genet.">
        <title>Patterns and implications of gene gain and loss in the evolution of Prochlorococcus.</title>
        <authorList>
            <person name="Kettler G.C."/>
            <person name="Martiny A.C."/>
            <person name="Huang K."/>
            <person name="Zucker J."/>
            <person name="Coleman M.L."/>
            <person name="Rodrigue S."/>
            <person name="Chen F."/>
            <person name="Lapidus A."/>
            <person name="Ferriera S."/>
            <person name="Johnson J."/>
            <person name="Steglich C."/>
            <person name="Church G.M."/>
            <person name="Richardson P."/>
            <person name="Chisholm S.W."/>
        </authorList>
    </citation>
    <scope>NUCLEOTIDE SEQUENCE [LARGE SCALE GENOMIC DNA]</scope>
    <source>
        <strain evidence="10">NATL1A</strain>
    </source>
</reference>
<organism evidence="9 10">
    <name type="scientific">Prochlorococcus marinus (strain NATL1A)</name>
    <dbReference type="NCBI Taxonomy" id="167555"/>
    <lineage>
        <taxon>Bacteria</taxon>
        <taxon>Bacillati</taxon>
        <taxon>Cyanobacteriota</taxon>
        <taxon>Cyanophyceae</taxon>
        <taxon>Synechococcales</taxon>
        <taxon>Prochlorococcaceae</taxon>
        <taxon>Prochlorococcus</taxon>
    </lineage>
</organism>
<feature type="transmembrane region" description="Helical" evidence="7">
    <location>
        <begin position="48"/>
        <end position="66"/>
    </location>
</feature>
<accession>A2C474</accession>
<feature type="domain" description="POTRA" evidence="8">
    <location>
        <begin position="79"/>
        <end position="142"/>
    </location>
</feature>
<keyword evidence="1" id="KW-1003">Cell membrane</keyword>
<keyword evidence="3 7" id="KW-0812">Transmembrane</keyword>
<evidence type="ECO:0000313" key="9">
    <source>
        <dbReference type="EMBL" id="ABM76284.1"/>
    </source>
</evidence>
<evidence type="ECO:0000259" key="8">
    <source>
        <dbReference type="Pfam" id="PF08478"/>
    </source>
</evidence>
<evidence type="ECO:0000256" key="3">
    <source>
        <dbReference type="ARBA" id="ARBA00022692"/>
    </source>
</evidence>
<keyword evidence="4 7" id="KW-1133">Transmembrane helix</keyword>
<dbReference type="Pfam" id="PF08478">
    <property type="entry name" value="POTRA_1"/>
    <property type="match status" value="1"/>
</dbReference>
<evidence type="ECO:0000256" key="1">
    <source>
        <dbReference type="ARBA" id="ARBA00022475"/>
    </source>
</evidence>
<dbReference type="KEGG" id="pme:NATL1_17281"/>
<proteinExistence type="predicted"/>
<gene>
    <name evidence="9" type="primary">ftsQ</name>
    <name evidence="9" type="ordered locus">NATL1_17281</name>
</gene>
<evidence type="ECO:0000256" key="4">
    <source>
        <dbReference type="ARBA" id="ARBA00022989"/>
    </source>
</evidence>
<protein>
    <submittedName>
        <fullName evidence="9">Cell division septal protein</fullName>
    </submittedName>
</protein>
<dbReference type="Proteomes" id="UP000002592">
    <property type="component" value="Chromosome"/>
</dbReference>
<dbReference type="HOGENOM" id="CLU_085730_0_0_3"/>
<dbReference type="PANTHER" id="PTHR37820:SF1">
    <property type="entry name" value="CELL DIVISION PROTEIN FTSQ"/>
    <property type="match status" value="1"/>
</dbReference>
<keyword evidence="7" id="KW-0472">Membrane</keyword>
<dbReference type="GO" id="GO:0051301">
    <property type="term" value="P:cell division"/>
    <property type="evidence" value="ECO:0007669"/>
    <property type="project" value="UniProtKB-KW"/>
</dbReference>
<dbReference type="EMBL" id="CP000553">
    <property type="protein sequence ID" value="ABM76284.1"/>
    <property type="molecule type" value="Genomic_DNA"/>
</dbReference>
<dbReference type="GO" id="GO:0005886">
    <property type="term" value="C:plasma membrane"/>
    <property type="evidence" value="ECO:0007669"/>
    <property type="project" value="TreeGrafter"/>
</dbReference>
<dbReference type="InterPro" id="IPR013685">
    <property type="entry name" value="POTRA_FtsQ_type"/>
</dbReference>
<dbReference type="PANTHER" id="PTHR37820">
    <property type="entry name" value="CELL DIVISION PROTEIN DIVIB"/>
    <property type="match status" value="1"/>
</dbReference>
<name>A2C474_PROM1</name>
<evidence type="ECO:0000256" key="6">
    <source>
        <dbReference type="SAM" id="MobiDB-lite"/>
    </source>
</evidence>
<evidence type="ECO:0000313" key="10">
    <source>
        <dbReference type="Proteomes" id="UP000002592"/>
    </source>
</evidence>
<keyword evidence="2 9" id="KW-0132">Cell division</keyword>
<keyword evidence="5" id="KW-0131">Cell cycle</keyword>
<evidence type="ECO:0000256" key="2">
    <source>
        <dbReference type="ARBA" id="ARBA00022618"/>
    </source>
</evidence>
<evidence type="ECO:0000256" key="5">
    <source>
        <dbReference type="ARBA" id="ARBA00023306"/>
    </source>
</evidence>
<evidence type="ECO:0000256" key="7">
    <source>
        <dbReference type="SAM" id="Phobius"/>
    </source>
</evidence>
<dbReference type="eggNOG" id="COG1589">
    <property type="taxonomic scope" value="Bacteria"/>
</dbReference>
<dbReference type="AlphaFoldDB" id="A2C474"/>
<feature type="region of interest" description="Disordered" evidence="6">
    <location>
        <begin position="1"/>
        <end position="27"/>
    </location>
</feature>
<dbReference type="InterPro" id="IPR050487">
    <property type="entry name" value="FtsQ_DivIB"/>
</dbReference>
<sequence>MDGKTYVQSKMRPLKSHKRKKITSQKNNRISTEKVSFISQNKNFLTELWQLLFFTSTSTFLIFTFLNQAWKPISFDQTKITGLSGITKNDIKKTTTIFYPKNLLELNPKEIESYLIKKLPIKGVTVSRKFFPPEIHLNVLEREPIAFASQGFSKDIEKGMIDIEGAWIPLQFVNKSKQNKIKLSIENWNPNKKKEIILIIKNRFIFQSPLKKIKINPLQEISLKTEHFDLVLLGSGTDRLIEQINKLNQLQKSLPNLLINTKVKIVDLKDPTKPELKVERILNDEG</sequence>